<protein>
    <submittedName>
        <fullName evidence="1">Related to protein involved in biosynthesis of mitomycin antibiotics/polyketide fumonisin</fullName>
    </submittedName>
</protein>
<reference evidence="1 2" key="1">
    <citation type="submission" date="2018-03" db="EMBL/GenBank/DDBJ databases">
        <authorList>
            <person name="Guldener U."/>
        </authorList>
    </citation>
    <scope>NUCLEOTIDE SEQUENCE [LARGE SCALE GENOMIC DNA]</scope>
    <source>
        <strain evidence="1 2">DAOM196992</strain>
    </source>
</reference>
<dbReference type="OrthoDB" id="187894at2759"/>
<dbReference type="GO" id="GO:0001561">
    <property type="term" value="P:fatty acid alpha-oxidation"/>
    <property type="evidence" value="ECO:0007669"/>
    <property type="project" value="InterPro"/>
</dbReference>
<evidence type="ECO:0000313" key="2">
    <source>
        <dbReference type="Proteomes" id="UP000323386"/>
    </source>
</evidence>
<gene>
    <name evidence="1" type="ORF">PSFLO_06926</name>
</gene>
<accession>A0A5C3FAH3</accession>
<dbReference type="PANTHER" id="PTHR21308">
    <property type="entry name" value="PHYTANOYL-COA ALPHA-HYDROXYLASE"/>
    <property type="match status" value="1"/>
</dbReference>
<dbReference type="Gene3D" id="2.60.120.620">
    <property type="entry name" value="q2cbj1_9rhob like domain"/>
    <property type="match status" value="1"/>
</dbReference>
<dbReference type="InterPro" id="IPR047128">
    <property type="entry name" value="PhyH"/>
</dbReference>
<keyword evidence="2" id="KW-1185">Reference proteome</keyword>
<evidence type="ECO:0000313" key="1">
    <source>
        <dbReference type="EMBL" id="SPO41444.1"/>
    </source>
</evidence>
<dbReference type="GO" id="GO:0048244">
    <property type="term" value="F:phytanoyl-CoA dioxygenase activity"/>
    <property type="evidence" value="ECO:0007669"/>
    <property type="project" value="InterPro"/>
</dbReference>
<dbReference type="Proteomes" id="UP000323386">
    <property type="component" value="Unassembled WGS sequence"/>
</dbReference>
<sequence>MDEWHHVLGRGPGAVVITDLVPTSAVDEAGGAFARIAQSERAARSGGGGDHFASSGANVRIWNSFEKLAMDSPSTFVRYHSSTLLDLVCEAWLGPRYQMTAQLNNVMPGGAGQKPHRDYHLGFQSQSQAQRFPAAAHIASQHLTLQGAVAQSDMPLETGPTLLLPGSQLLKSGYIDFHEAQARDSFVQLELRKGDGLFFNPALIHAAGTNRTADVVRSANLLQISSAFGRPMEHVDRTGITLAVFTRLRALYAGQQPTHPSGLRALVRAVARGYAFPTNLDLDRPSPDGGMPTTEQDLLWQALGEGWHASRFAGEMQRLTAKRPASM</sequence>
<dbReference type="PANTHER" id="PTHR21308:SF8">
    <property type="entry name" value="PHYTANOYL-COA DIOXYGENASE FAMILY PROTEIN (AFU_ORTHOLOGUE AFUA_2G09620)"/>
    <property type="match status" value="1"/>
</dbReference>
<proteinExistence type="predicted"/>
<dbReference type="SUPFAM" id="SSF51197">
    <property type="entry name" value="Clavaminate synthase-like"/>
    <property type="match status" value="1"/>
</dbReference>
<dbReference type="EMBL" id="OOIP01000027">
    <property type="protein sequence ID" value="SPO41444.1"/>
    <property type="molecule type" value="Genomic_DNA"/>
</dbReference>
<organism evidence="1 2">
    <name type="scientific">Pseudozyma flocculosa</name>
    <dbReference type="NCBI Taxonomy" id="84751"/>
    <lineage>
        <taxon>Eukaryota</taxon>
        <taxon>Fungi</taxon>
        <taxon>Dikarya</taxon>
        <taxon>Basidiomycota</taxon>
        <taxon>Ustilaginomycotina</taxon>
        <taxon>Ustilaginomycetes</taxon>
        <taxon>Ustilaginales</taxon>
        <taxon>Ustilaginaceae</taxon>
        <taxon>Pseudozyma</taxon>
    </lineage>
</organism>
<dbReference type="Pfam" id="PF05721">
    <property type="entry name" value="PhyH"/>
    <property type="match status" value="1"/>
</dbReference>
<dbReference type="InterPro" id="IPR008775">
    <property type="entry name" value="Phytyl_CoA_dOase-like"/>
</dbReference>
<dbReference type="AlphaFoldDB" id="A0A5C3FAH3"/>
<name>A0A5C3FAH3_9BASI</name>